<evidence type="ECO:0000313" key="7">
    <source>
        <dbReference type="EMBL" id="HIV09797.1"/>
    </source>
</evidence>
<reference evidence="7" key="1">
    <citation type="submission" date="2020-10" db="EMBL/GenBank/DDBJ databases">
        <authorList>
            <person name="Gilroy R."/>
        </authorList>
    </citation>
    <scope>NUCLEOTIDE SEQUENCE</scope>
    <source>
        <strain evidence="7">35461</strain>
    </source>
</reference>
<name>A0A9D1NNB5_9BACT</name>
<feature type="binding site" evidence="5">
    <location>
        <begin position="18"/>
        <end position="22"/>
    </location>
    <ligand>
        <name>ATP</name>
        <dbReference type="ChEBI" id="CHEBI:30616"/>
    </ligand>
</feature>
<evidence type="ECO:0000256" key="5">
    <source>
        <dbReference type="PROSITE-ProRule" id="PRU00843"/>
    </source>
</evidence>
<dbReference type="PROSITE" id="PS51510">
    <property type="entry name" value="PHOSPHAGEN_KINASE_C"/>
    <property type="match status" value="1"/>
</dbReference>
<dbReference type="AlphaFoldDB" id="A0A9D1NNB5"/>
<dbReference type="SUPFAM" id="SSF55931">
    <property type="entry name" value="Glutamine synthetase/guanido kinase"/>
    <property type="match status" value="1"/>
</dbReference>
<keyword evidence="3 5" id="KW-0418">Kinase</keyword>
<keyword evidence="1 5" id="KW-0808">Transferase</keyword>
<evidence type="ECO:0000256" key="2">
    <source>
        <dbReference type="ARBA" id="ARBA00022741"/>
    </source>
</evidence>
<accession>A0A9D1NNB5</accession>
<organism evidence="7 8">
    <name type="scientific">Candidatus Spyradenecus faecavium</name>
    <dbReference type="NCBI Taxonomy" id="2840947"/>
    <lineage>
        <taxon>Bacteria</taxon>
        <taxon>Pseudomonadati</taxon>
        <taxon>Lentisphaerota</taxon>
        <taxon>Lentisphaeria</taxon>
        <taxon>Lentisphaerales</taxon>
        <taxon>Lentisphaeraceae</taxon>
        <taxon>Lentisphaeraceae incertae sedis</taxon>
        <taxon>Candidatus Spyradenecus</taxon>
    </lineage>
</organism>
<evidence type="ECO:0000256" key="1">
    <source>
        <dbReference type="ARBA" id="ARBA00022679"/>
    </source>
</evidence>
<protein>
    <recommendedName>
        <fullName evidence="6">Phosphagen kinase C-terminal domain-containing protein</fullName>
    </recommendedName>
</protein>
<gene>
    <name evidence="7" type="ORF">IAC79_06770</name>
</gene>
<keyword evidence="4 5" id="KW-0067">ATP-binding</keyword>
<sequence>MTTEPTAAGRNLRLFCVKTQISLVRNVRGAVFPGAMGERAAKAFGKRLQAAVEARVRVEDLTDDDDLAEMAEVYHGLSPRSERGPGYRLLKATAADGETTVWCEVMSANHLTFSVSGDFLDFEEKTALLRGFVDALAEPLEFVSSRELGYLTAQPTLVGTGMRIRTWMHLGGLAHFGYLRELCNAAEVKGTLVELEHPETTPPGSLVILFNRFSLGATTAEIARRFKAFLERVSEQETEARWRLLRDEPFVFLDLLTRAKAVLKAATMMSEAEALDLLSDLRLGLTTGAITARKVNPLDPHWFDDASDRVFYRVHGRALRRKHPLPHDVDDFQPWREEALRAVWMRPLAGFSLSRELIERADEQ</sequence>
<dbReference type="Gene3D" id="3.30.590.10">
    <property type="entry name" value="Glutamine synthetase/guanido kinase, catalytic domain"/>
    <property type="match status" value="1"/>
</dbReference>
<keyword evidence="2 5" id="KW-0547">Nucleotide-binding</keyword>
<dbReference type="InterPro" id="IPR014746">
    <property type="entry name" value="Gln_synth/guanido_kin_cat_dom"/>
</dbReference>
<proteinExistence type="inferred from homology"/>
<comment type="similarity">
    <text evidence="5">Belongs to the ATP:guanido phosphotransferase family.</text>
</comment>
<feature type="domain" description="Phosphagen kinase C-terminal" evidence="6">
    <location>
        <begin position="15"/>
        <end position="240"/>
    </location>
</feature>
<evidence type="ECO:0000313" key="8">
    <source>
        <dbReference type="Proteomes" id="UP000886845"/>
    </source>
</evidence>
<feature type="binding site" evidence="5">
    <location>
        <begin position="194"/>
        <end position="199"/>
    </location>
    <ligand>
        <name>ATP</name>
        <dbReference type="ChEBI" id="CHEBI:30616"/>
    </ligand>
</feature>
<dbReference type="GO" id="GO:0016301">
    <property type="term" value="F:kinase activity"/>
    <property type="evidence" value="ECO:0007669"/>
    <property type="project" value="UniProtKB-KW"/>
</dbReference>
<evidence type="ECO:0000259" key="6">
    <source>
        <dbReference type="PROSITE" id="PS51510"/>
    </source>
</evidence>
<dbReference type="GO" id="GO:0005524">
    <property type="term" value="F:ATP binding"/>
    <property type="evidence" value="ECO:0007669"/>
    <property type="project" value="UniProtKB-UniRule"/>
</dbReference>
<dbReference type="Pfam" id="PF00217">
    <property type="entry name" value="ATP-gua_Ptrans"/>
    <property type="match status" value="1"/>
</dbReference>
<reference evidence="7" key="2">
    <citation type="journal article" date="2021" name="PeerJ">
        <title>Extensive microbial diversity within the chicken gut microbiome revealed by metagenomics and culture.</title>
        <authorList>
            <person name="Gilroy R."/>
            <person name="Ravi A."/>
            <person name="Getino M."/>
            <person name="Pursley I."/>
            <person name="Horton D.L."/>
            <person name="Alikhan N.F."/>
            <person name="Baker D."/>
            <person name="Gharbi K."/>
            <person name="Hall N."/>
            <person name="Watson M."/>
            <person name="Adriaenssens E.M."/>
            <person name="Foster-Nyarko E."/>
            <person name="Jarju S."/>
            <person name="Secka A."/>
            <person name="Antonio M."/>
            <person name="Oren A."/>
            <person name="Chaudhuri R.R."/>
            <person name="La Ragione R."/>
            <person name="Hildebrand F."/>
            <person name="Pallen M.J."/>
        </authorList>
    </citation>
    <scope>NUCLEOTIDE SEQUENCE</scope>
    <source>
        <strain evidence="7">35461</strain>
    </source>
</reference>
<dbReference type="EMBL" id="DVOR01000219">
    <property type="protein sequence ID" value="HIV09797.1"/>
    <property type="molecule type" value="Genomic_DNA"/>
</dbReference>
<dbReference type="InterPro" id="IPR022414">
    <property type="entry name" value="ATP-guanido_PTrfase_cat"/>
</dbReference>
<dbReference type="Proteomes" id="UP000886845">
    <property type="component" value="Unassembled WGS sequence"/>
</dbReference>
<comment type="caution">
    <text evidence="7">The sequence shown here is derived from an EMBL/GenBank/DDBJ whole genome shotgun (WGS) entry which is preliminary data.</text>
</comment>
<evidence type="ECO:0000256" key="3">
    <source>
        <dbReference type="ARBA" id="ARBA00022777"/>
    </source>
</evidence>
<comment type="caution">
    <text evidence="5">Lacks conserved residue(s) required for the propagation of feature annotation.</text>
</comment>
<evidence type="ECO:0000256" key="4">
    <source>
        <dbReference type="ARBA" id="ARBA00022840"/>
    </source>
</evidence>
<feature type="binding site" evidence="5">
    <location>
        <begin position="163"/>
        <end position="167"/>
    </location>
    <ligand>
        <name>ATP</name>
        <dbReference type="ChEBI" id="CHEBI:30616"/>
    </ligand>
</feature>